<proteinExistence type="predicted"/>
<name>A0A9Q3ISD6_9BASI</name>
<dbReference type="Proteomes" id="UP000765509">
    <property type="component" value="Unassembled WGS sequence"/>
</dbReference>
<comment type="caution">
    <text evidence="1">The sequence shown here is derived from an EMBL/GenBank/DDBJ whole genome shotgun (WGS) entry which is preliminary data.</text>
</comment>
<organism evidence="1 2">
    <name type="scientific">Austropuccinia psidii MF-1</name>
    <dbReference type="NCBI Taxonomy" id="1389203"/>
    <lineage>
        <taxon>Eukaryota</taxon>
        <taxon>Fungi</taxon>
        <taxon>Dikarya</taxon>
        <taxon>Basidiomycota</taxon>
        <taxon>Pucciniomycotina</taxon>
        <taxon>Pucciniomycetes</taxon>
        <taxon>Pucciniales</taxon>
        <taxon>Sphaerophragmiaceae</taxon>
        <taxon>Austropuccinia</taxon>
    </lineage>
</organism>
<keyword evidence="2" id="KW-1185">Reference proteome</keyword>
<dbReference type="AlphaFoldDB" id="A0A9Q3ISD6"/>
<gene>
    <name evidence="1" type="ORF">O181_088834</name>
</gene>
<reference evidence="1" key="1">
    <citation type="submission" date="2021-03" db="EMBL/GenBank/DDBJ databases">
        <title>Draft genome sequence of rust myrtle Austropuccinia psidii MF-1, a brazilian biotype.</title>
        <authorList>
            <person name="Quecine M.C."/>
            <person name="Pachon D.M.R."/>
            <person name="Bonatelli M.L."/>
            <person name="Correr F.H."/>
            <person name="Franceschini L.M."/>
            <person name="Leite T.F."/>
            <person name="Margarido G.R.A."/>
            <person name="Almeida C.A."/>
            <person name="Ferrarezi J.A."/>
            <person name="Labate C.A."/>
        </authorList>
    </citation>
    <scope>NUCLEOTIDE SEQUENCE</scope>
    <source>
        <strain evidence="1">MF-1</strain>
    </source>
</reference>
<dbReference type="EMBL" id="AVOT02054413">
    <property type="protein sequence ID" value="MBW0549119.1"/>
    <property type="molecule type" value="Genomic_DNA"/>
</dbReference>
<accession>A0A9Q3ISD6</accession>
<protein>
    <submittedName>
        <fullName evidence="1">Uncharacterized protein</fullName>
    </submittedName>
</protein>
<evidence type="ECO:0000313" key="2">
    <source>
        <dbReference type="Proteomes" id="UP000765509"/>
    </source>
</evidence>
<sequence>MTSGHNLTTCVQLQTSSIVAGPHSDTVFLYLRGSDWMSRRQTNYGRNCNNPPFSSAICDSERLDNNQLEVSTSPSNQLGLEINQTNNNQNQQEEFHNKLDSNQYRSNNLPTKSSSAQQELPSIVVITDTNEVCDLTHSNKYWAQVSENIQINESNKPH</sequence>
<evidence type="ECO:0000313" key="1">
    <source>
        <dbReference type="EMBL" id="MBW0549119.1"/>
    </source>
</evidence>